<accession>A0A1A5YFC6</accession>
<dbReference type="EMBL" id="LYPA01000066">
    <property type="protein sequence ID" value="OBR64095.1"/>
    <property type="molecule type" value="Genomic_DNA"/>
</dbReference>
<dbReference type="InterPro" id="IPR036388">
    <property type="entry name" value="WH-like_DNA-bd_sf"/>
</dbReference>
<dbReference type="InterPro" id="IPR052509">
    <property type="entry name" value="Metal_resp_DNA-bind_regulator"/>
</dbReference>
<dbReference type="RefSeq" id="WP_068685277.1">
    <property type="nucleotide sequence ID" value="NZ_LYPA01000066.1"/>
</dbReference>
<proteinExistence type="predicted"/>
<dbReference type="Proteomes" id="UP000092024">
    <property type="component" value="Unassembled WGS sequence"/>
</dbReference>
<comment type="caution">
    <text evidence="2">The sequence shown here is derived from an EMBL/GenBank/DDBJ whole genome shotgun (WGS) entry which is preliminary data.</text>
</comment>
<dbReference type="AlphaFoldDB" id="A0A1A5YFC6"/>
<dbReference type="Pfam" id="PF03551">
    <property type="entry name" value="PadR"/>
    <property type="match status" value="1"/>
</dbReference>
<dbReference type="Gene3D" id="1.10.10.10">
    <property type="entry name" value="Winged helix-like DNA-binding domain superfamily/Winged helix DNA-binding domain"/>
    <property type="match status" value="1"/>
</dbReference>
<dbReference type="PANTHER" id="PTHR33169">
    <property type="entry name" value="PADR-FAMILY TRANSCRIPTIONAL REGULATOR"/>
    <property type="match status" value="1"/>
</dbReference>
<dbReference type="InterPro" id="IPR036390">
    <property type="entry name" value="WH_DNA-bd_sf"/>
</dbReference>
<dbReference type="PANTHER" id="PTHR33169:SF14">
    <property type="entry name" value="TRANSCRIPTIONAL REGULATOR RV3488"/>
    <property type="match status" value="1"/>
</dbReference>
<dbReference type="SUPFAM" id="SSF46785">
    <property type="entry name" value="Winged helix' DNA-binding domain"/>
    <property type="match status" value="1"/>
</dbReference>
<evidence type="ECO:0000259" key="1">
    <source>
        <dbReference type="Pfam" id="PF03551"/>
    </source>
</evidence>
<name>A0A1A5YFC6_9BACL</name>
<organism evidence="2 3">
    <name type="scientific">Paenibacillus oryzae</name>
    <dbReference type="NCBI Taxonomy" id="1844972"/>
    <lineage>
        <taxon>Bacteria</taxon>
        <taxon>Bacillati</taxon>
        <taxon>Bacillota</taxon>
        <taxon>Bacilli</taxon>
        <taxon>Bacillales</taxon>
        <taxon>Paenibacillaceae</taxon>
        <taxon>Paenibacillus</taxon>
    </lineage>
</organism>
<feature type="domain" description="Transcription regulator PadR N-terminal" evidence="1">
    <location>
        <begin position="19"/>
        <end position="89"/>
    </location>
</feature>
<dbReference type="OrthoDB" id="9791785at2"/>
<evidence type="ECO:0000313" key="3">
    <source>
        <dbReference type="Proteomes" id="UP000092024"/>
    </source>
</evidence>
<dbReference type="STRING" id="1844972.A7K91_15855"/>
<keyword evidence="3" id="KW-1185">Reference proteome</keyword>
<evidence type="ECO:0000313" key="2">
    <source>
        <dbReference type="EMBL" id="OBR64095.1"/>
    </source>
</evidence>
<sequence length="115" mass="13200">MDMPDWTAQVRRGILEYCILSLISARPCYGYELITLLNRWETLAVTEGTLYPLLRRLVKEKHLDSFWQESDSGPPRKYYSLTDSGKLLLGAMALEWKKISSAVSEIEKAGKEDDE</sequence>
<protein>
    <submittedName>
        <fullName evidence="2">PadR family transcriptional regulator</fullName>
    </submittedName>
</protein>
<reference evidence="2 3" key="1">
    <citation type="submission" date="2016-05" db="EMBL/GenBank/DDBJ databases">
        <title>Paenibacillus oryzae. sp. nov., isolated from the rice root.</title>
        <authorList>
            <person name="Zhang J."/>
            <person name="Zhang X."/>
        </authorList>
    </citation>
    <scope>NUCLEOTIDE SEQUENCE [LARGE SCALE GENOMIC DNA]</scope>
    <source>
        <strain evidence="2 3">1DrF-4</strain>
    </source>
</reference>
<gene>
    <name evidence="2" type="ORF">A7K91_15855</name>
</gene>
<dbReference type="InterPro" id="IPR005149">
    <property type="entry name" value="Tscrpt_reg_PadR_N"/>
</dbReference>